<evidence type="ECO:0000256" key="2">
    <source>
        <dbReference type="ARBA" id="ARBA00022448"/>
    </source>
</evidence>
<dbReference type="Proteomes" id="UP000240505">
    <property type="component" value="Chromosome"/>
</dbReference>
<keyword evidence="2" id="KW-0813">Transport</keyword>
<organism evidence="7 8">
    <name type="scientific">Pseudoduganella armeniaca</name>
    <dbReference type="NCBI Taxonomy" id="2072590"/>
    <lineage>
        <taxon>Bacteria</taxon>
        <taxon>Pseudomonadati</taxon>
        <taxon>Pseudomonadota</taxon>
        <taxon>Betaproteobacteria</taxon>
        <taxon>Burkholderiales</taxon>
        <taxon>Oxalobacteraceae</taxon>
        <taxon>Telluria group</taxon>
        <taxon>Pseudoduganella</taxon>
    </lineage>
</organism>
<dbReference type="PANTHER" id="PTHR47151:SF2">
    <property type="entry name" value="AMINO ACID BINDING PROTEIN"/>
    <property type="match status" value="1"/>
</dbReference>
<dbReference type="OrthoDB" id="9783240at2"/>
<dbReference type="InterPro" id="IPR028081">
    <property type="entry name" value="Leu-bd"/>
</dbReference>
<proteinExistence type="inferred from homology"/>
<reference evidence="7 8" key="1">
    <citation type="submission" date="2018-03" db="EMBL/GenBank/DDBJ databases">
        <title>Massilia armeniaca sp. nov., isolated from desert soil.</title>
        <authorList>
            <person name="Huang H."/>
            <person name="Ren M."/>
        </authorList>
    </citation>
    <scope>NUCLEOTIDE SEQUENCE [LARGE SCALE GENOMIC DNA]</scope>
    <source>
        <strain evidence="7 8">ZMN-3</strain>
    </source>
</reference>
<dbReference type="InterPro" id="IPR028082">
    <property type="entry name" value="Peripla_BP_I"/>
</dbReference>
<dbReference type="EMBL" id="CP028324">
    <property type="protein sequence ID" value="AVR98283.1"/>
    <property type="molecule type" value="Genomic_DNA"/>
</dbReference>
<dbReference type="CDD" id="cd06342">
    <property type="entry name" value="PBP1_ABC_LIVBP-like"/>
    <property type="match status" value="1"/>
</dbReference>
<evidence type="ECO:0000256" key="3">
    <source>
        <dbReference type="ARBA" id="ARBA00022729"/>
    </source>
</evidence>
<evidence type="ECO:0000259" key="6">
    <source>
        <dbReference type="Pfam" id="PF13458"/>
    </source>
</evidence>
<dbReference type="AlphaFoldDB" id="A0A2R4CF79"/>
<evidence type="ECO:0000313" key="7">
    <source>
        <dbReference type="EMBL" id="AVR98283.1"/>
    </source>
</evidence>
<keyword evidence="4" id="KW-0029">Amino-acid transport</keyword>
<feature type="domain" description="Leucine-binding protein" evidence="6">
    <location>
        <begin position="26"/>
        <end position="351"/>
    </location>
</feature>
<dbReference type="RefSeq" id="WP_107143618.1">
    <property type="nucleotide sequence ID" value="NZ_CP028324.1"/>
</dbReference>
<dbReference type="Gene3D" id="3.40.50.2300">
    <property type="match status" value="2"/>
</dbReference>
<protein>
    <submittedName>
        <fullName evidence="7">Branched chain amino acid ABC transporter substrate-binding protein</fullName>
    </submittedName>
</protein>
<evidence type="ECO:0000256" key="4">
    <source>
        <dbReference type="ARBA" id="ARBA00022970"/>
    </source>
</evidence>
<keyword evidence="8" id="KW-1185">Reference proteome</keyword>
<dbReference type="PANTHER" id="PTHR47151">
    <property type="entry name" value="LEU/ILE/VAL-BINDING ABC TRANSPORTER SUBUNIT"/>
    <property type="match status" value="1"/>
</dbReference>
<dbReference type="KEGG" id="masz:C9I28_23555"/>
<dbReference type="GO" id="GO:0006865">
    <property type="term" value="P:amino acid transport"/>
    <property type="evidence" value="ECO:0007669"/>
    <property type="project" value="UniProtKB-KW"/>
</dbReference>
<dbReference type="SUPFAM" id="SSF53822">
    <property type="entry name" value="Periplasmic binding protein-like I"/>
    <property type="match status" value="1"/>
</dbReference>
<evidence type="ECO:0000256" key="1">
    <source>
        <dbReference type="ARBA" id="ARBA00010062"/>
    </source>
</evidence>
<dbReference type="Pfam" id="PF13458">
    <property type="entry name" value="Peripla_BP_6"/>
    <property type="match status" value="1"/>
</dbReference>
<feature type="chain" id="PRO_5015302020" evidence="5">
    <location>
        <begin position="23"/>
        <end position="378"/>
    </location>
</feature>
<dbReference type="InterPro" id="IPR000709">
    <property type="entry name" value="Leu_Ile_Val-bd"/>
</dbReference>
<evidence type="ECO:0000313" key="8">
    <source>
        <dbReference type="Proteomes" id="UP000240505"/>
    </source>
</evidence>
<accession>A0A2R4CF79</accession>
<sequence>MQTKYVVVAAAVMAAFAGTASAQEVIKIGHVGPVSGAQAHLGKDNENGANMAIADLNAKGIKIGGKPVKFVLVLEDDGADPKQGTTVAQKLVDAKVNGVIGHLNSGTTVPASRIYYNAGIPQISPASTIPTYTKQKFNTAFRIVANDNKLGGTLGKYAVTKLGAKKIAVIDDRTAYGQGVATEFIKGAKGPGVQIVDKQFTNDKATDFNAILTSIKAKNPDLVFFGGMDAVGGPLLRQMKALGINAKFMGGDGVCTDALPRLAGTAAADGVVTCAEAGGVPPELQKNMDDFRARYKKQYNQEVQLYAPYVYDSVMTMAQAMQDAGSSDPKKYLPFLAKVKYQGVTGLITFDEFGDIRDGALTLFTYQGGKKTKMEVVK</sequence>
<evidence type="ECO:0000256" key="5">
    <source>
        <dbReference type="SAM" id="SignalP"/>
    </source>
</evidence>
<keyword evidence="3 5" id="KW-0732">Signal</keyword>
<dbReference type="PRINTS" id="PR00337">
    <property type="entry name" value="LEUILEVALBP"/>
</dbReference>
<feature type="signal peptide" evidence="5">
    <location>
        <begin position="1"/>
        <end position="22"/>
    </location>
</feature>
<gene>
    <name evidence="7" type="ORF">C9I28_23555</name>
</gene>
<name>A0A2R4CF79_9BURK</name>
<comment type="similarity">
    <text evidence="1">Belongs to the leucine-binding protein family.</text>
</comment>